<dbReference type="Pfam" id="PF10230">
    <property type="entry name" value="LIDHydrolase"/>
    <property type="match status" value="2"/>
</dbReference>
<dbReference type="GO" id="GO:0005811">
    <property type="term" value="C:lipid droplet"/>
    <property type="evidence" value="ECO:0007669"/>
    <property type="project" value="InterPro"/>
</dbReference>
<reference evidence="2" key="1">
    <citation type="submission" date="2020-11" db="EMBL/GenBank/DDBJ databases">
        <authorList>
            <person name="Tran Van P."/>
        </authorList>
    </citation>
    <scope>NUCLEOTIDE SEQUENCE</scope>
</reference>
<name>A0A7R9Q1J3_9ACAR</name>
<dbReference type="PANTHER" id="PTHR13390:SF0">
    <property type="entry name" value="LIPID DROPLET-ASSOCIATED HYDROLASE"/>
    <property type="match status" value="1"/>
</dbReference>
<gene>
    <name evidence="2" type="ORF">OSB1V03_LOCUS9264</name>
</gene>
<dbReference type="EMBL" id="OC860732">
    <property type="protein sequence ID" value="CAD7628845.1"/>
    <property type="molecule type" value="Genomic_DNA"/>
</dbReference>
<sequence length="252" mass="29629">MYAVLHSILVFPTIESMGETSEAMKYGFLFEWFKYPLLGVSYILDRLSDYWKQQLVTLVFKYGGHRDVPECVITSATNLMHPNCLRALIHMSLIEFNSCRYHDIIYNGNQLRTDRTQAANRVNHRFLYGHSWGSGQCWPMNTIWFYALNNKGLRRERVNELNREAIDRNEEKLSLFYGKRDQWCPQDYCHRIQHLYPNCDIRLCLDDMNHAFVMNRESTEMTPAAAMCSDEVTGWKPTNGICIDNKVPKQYT</sequence>
<keyword evidence="1" id="KW-0378">Hydrolase</keyword>
<dbReference type="AlphaFoldDB" id="A0A7R9Q1J3"/>
<accession>A0A7R9Q1J3</accession>
<dbReference type="GO" id="GO:0016298">
    <property type="term" value="F:lipase activity"/>
    <property type="evidence" value="ECO:0007669"/>
    <property type="project" value="InterPro"/>
</dbReference>
<evidence type="ECO:0000256" key="1">
    <source>
        <dbReference type="ARBA" id="ARBA00022801"/>
    </source>
</evidence>
<dbReference type="PANTHER" id="PTHR13390">
    <property type="entry name" value="LIPASE"/>
    <property type="match status" value="1"/>
</dbReference>
<dbReference type="GO" id="GO:0019915">
    <property type="term" value="P:lipid storage"/>
    <property type="evidence" value="ECO:0007669"/>
    <property type="project" value="InterPro"/>
</dbReference>
<protein>
    <submittedName>
        <fullName evidence="2">Uncharacterized protein</fullName>
    </submittedName>
</protein>
<evidence type="ECO:0000313" key="3">
    <source>
        <dbReference type="Proteomes" id="UP000759131"/>
    </source>
</evidence>
<dbReference type="OrthoDB" id="448051at2759"/>
<dbReference type="EMBL" id="CAJPIZ010006157">
    <property type="protein sequence ID" value="CAG2109275.1"/>
    <property type="molecule type" value="Genomic_DNA"/>
</dbReference>
<keyword evidence="3" id="KW-1185">Reference proteome</keyword>
<dbReference type="Proteomes" id="UP000759131">
    <property type="component" value="Unassembled WGS sequence"/>
</dbReference>
<proteinExistence type="predicted"/>
<dbReference type="InterPro" id="IPR019363">
    <property type="entry name" value="LDAH"/>
</dbReference>
<evidence type="ECO:0000313" key="2">
    <source>
        <dbReference type="EMBL" id="CAD7628845.1"/>
    </source>
</evidence>
<organism evidence="2">
    <name type="scientific">Medioppia subpectinata</name>
    <dbReference type="NCBI Taxonomy" id="1979941"/>
    <lineage>
        <taxon>Eukaryota</taxon>
        <taxon>Metazoa</taxon>
        <taxon>Ecdysozoa</taxon>
        <taxon>Arthropoda</taxon>
        <taxon>Chelicerata</taxon>
        <taxon>Arachnida</taxon>
        <taxon>Acari</taxon>
        <taxon>Acariformes</taxon>
        <taxon>Sarcoptiformes</taxon>
        <taxon>Oribatida</taxon>
        <taxon>Brachypylina</taxon>
        <taxon>Oppioidea</taxon>
        <taxon>Oppiidae</taxon>
        <taxon>Medioppia</taxon>
    </lineage>
</organism>